<gene>
    <name evidence="2" type="ORF">LT679_01700</name>
</gene>
<dbReference type="Pfam" id="PF19780">
    <property type="entry name" value="DUF6265"/>
    <property type="match status" value="1"/>
</dbReference>
<keyword evidence="3" id="KW-1185">Reference proteome</keyword>
<dbReference type="EMBL" id="JAJPWV010000001">
    <property type="protein sequence ID" value="MCD8739302.1"/>
    <property type="molecule type" value="Genomic_DNA"/>
</dbReference>
<protein>
    <submittedName>
        <fullName evidence="2">DUF6265 family protein</fullName>
    </submittedName>
</protein>
<evidence type="ECO:0000313" key="3">
    <source>
        <dbReference type="Proteomes" id="UP001199919"/>
    </source>
</evidence>
<proteinExistence type="predicted"/>
<name>A0ABS8TZ78_9SPHI</name>
<dbReference type="Proteomes" id="UP001199919">
    <property type="component" value="Unassembled WGS sequence"/>
</dbReference>
<reference evidence="2 3" key="1">
    <citation type="submission" date="2021-12" db="EMBL/GenBank/DDBJ databases">
        <title>Mucilaginibacter roseus genome.</title>
        <authorList>
            <person name="Ferreira J.R."/>
            <person name="Newman J.D."/>
        </authorList>
    </citation>
    <scope>NUCLEOTIDE SEQUENCE [LARGE SCALE GENOMIC DNA]</scope>
    <source>
        <strain evidence="2 3">LMG 28454</strain>
    </source>
</reference>
<accession>A0ABS8TZ78</accession>
<organism evidence="2 3">
    <name type="scientific">Mucilaginibacter roseus</name>
    <dbReference type="NCBI Taxonomy" id="1528868"/>
    <lineage>
        <taxon>Bacteria</taxon>
        <taxon>Pseudomonadati</taxon>
        <taxon>Bacteroidota</taxon>
        <taxon>Sphingobacteriia</taxon>
        <taxon>Sphingobacteriales</taxon>
        <taxon>Sphingobacteriaceae</taxon>
        <taxon>Mucilaginibacter</taxon>
    </lineage>
</organism>
<feature type="domain" description="DUF6265" evidence="1">
    <location>
        <begin position="28"/>
        <end position="134"/>
    </location>
</feature>
<comment type="caution">
    <text evidence="2">The sequence shown here is derived from an EMBL/GenBank/DDBJ whole genome shotgun (WGS) entry which is preliminary data.</text>
</comment>
<sequence>MRKKLIGGILMLLLLCAFTTIDGLSDLQFLEGTWKRENKENYETWRREADGSFKGQSYKMKDQNKVVSEYLMIRKKADQITYTATVLDQNEGKPIDFVLNKAIKGKVSFENLSHDFPKKIRYTPLSKNEIFVEVLGEGDKGFFYKMTLQYK</sequence>
<dbReference type="RefSeq" id="WP_232175172.1">
    <property type="nucleotide sequence ID" value="NZ_JAJPWV010000001.1"/>
</dbReference>
<evidence type="ECO:0000313" key="2">
    <source>
        <dbReference type="EMBL" id="MCD8739302.1"/>
    </source>
</evidence>
<evidence type="ECO:0000259" key="1">
    <source>
        <dbReference type="Pfam" id="PF19780"/>
    </source>
</evidence>
<dbReference type="InterPro" id="IPR046232">
    <property type="entry name" value="DUF6265"/>
</dbReference>